<comment type="caution">
    <text evidence="2">The sequence shown here is derived from an EMBL/GenBank/DDBJ whole genome shotgun (WGS) entry which is preliminary data.</text>
</comment>
<dbReference type="AlphaFoldDB" id="A0A6G1E950"/>
<name>A0A6G1E950_9ORYZ</name>
<evidence type="ECO:0000256" key="1">
    <source>
        <dbReference type="SAM" id="Coils"/>
    </source>
</evidence>
<organism evidence="2 3">
    <name type="scientific">Oryza meyeriana var. granulata</name>
    <dbReference type="NCBI Taxonomy" id="110450"/>
    <lineage>
        <taxon>Eukaryota</taxon>
        <taxon>Viridiplantae</taxon>
        <taxon>Streptophyta</taxon>
        <taxon>Embryophyta</taxon>
        <taxon>Tracheophyta</taxon>
        <taxon>Spermatophyta</taxon>
        <taxon>Magnoliopsida</taxon>
        <taxon>Liliopsida</taxon>
        <taxon>Poales</taxon>
        <taxon>Poaceae</taxon>
        <taxon>BOP clade</taxon>
        <taxon>Oryzoideae</taxon>
        <taxon>Oryzeae</taxon>
        <taxon>Oryzinae</taxon>
        <taxon>Oryza</taxon>
        <taxon>Oryza meyeriana</taxon>
    </lineage>
</organism>
<dbReference type="OrthoDB" id="595554at2759"/>
<feature type="coiled-coil region" evidence="1">
    <location>
        <begin position="84"/>
        <end position="121"/>
    </location>
</feature>
<dbReference type="EMBL" id="SPHZ02000005">
    <property type="protein sequence ID" value="KAF0920982.1"/>
    <property type="molecule type" value="Genomic_DNA"/>
</dbReference>
<keyword evidence="1" id="KW-0175">Coiled coil</keyword>
<sequence>MQPEAFETVVCQCNVEVVQQTSWTNGSPGRGYSFVAESIKRMEGVRFGIGRWILTSRPLREMMLALRNEIFGLREKNTDLTTFLSEAREKLAVQEAEMNRLKMLLEEKMIAETRLEGLLEEITQAAGLKNKLAKFFKSAVTSAVSCWFPLGNPKGK</sequence>
<gene>
    <name evidence="2" type="ORF">E2562_037897</name>
</gene>
<evidence type="ECO:0000313" key="2">
    <source>
        <dbReference type="EMBL" id="KAF0920982.1"/>
    </source>
</evidence>
<evidence type="ECO:0000313" key="3">
    <source>
        <dbReference type="Proteomes" id="UP000479710"/>
    </source>
</evidence>
<dbReference type="Proteomes" id="UP000479710">
    <property type="component" value="Unassembled WGS sequence"/>
</dbReference>
<keyword evidence="3" id="KW-1185">Reference proteome</keyword>
<protein>
    <submittedName>
        <fullName evidence="2">Uncharacterized protein</fullName>
    </submittedName>
</protein>
<proteinExistence type="predicted"/>
<reference evidence="2 3" key="1">
    <citation type="submission" date="2019-11" db="EMBL/GenBank/DDBJ databases">
        <title>Whole genome sequence of Oryza granulata.</title>
        <authorList>
            <person name="Li W."/>
        </authorList>
    </citation>
    <scope>NUCLEOTIDE SEQUENCE [LARGE SCALE GENOMIC DNA]</scope>
    <source>
        <strain evidence="3">cv. Menghai</strain>
        <tissue evidence="2">Leaf</tissue>
    </source>
</reference>
<accession>A0A6G1E950</accession>